<evidence type="ECO:0000313" key="10">
    <source>
        <dbReference type="Proteomes" id="UP000035080"/>
    </source>
</evidence>
<feature type="transmembrane region" description="Helical" evidence="7">
    <location>
        <begin position="108"/>
        <end position="128"/>
    </location>
</feature>
<feature type="transmembrane region" description="Helical" evidence="7">
    <location>
        <begin position="387"/>
        <end position="407"/>
    </location>
</feature>
<evidence type="ECO:0000256" key="5">
    <source>
        <dbReference type="ARBA" id="ARBA00023136"/>
    </source>
</evidence>
<dbReference type="Pfam" id="PF07690">
    <property type="entry name" value="MFS_1"/>
    <property type="match status" value="1"/>
</dbReference>
<dbReference type="InterPro" id="IPR036259">
    <property type="entry name" value="MFS_trans_sf"/>
</dbReference>
<feature type="compositionally biased region" description="Polar residues" evidence="6">
    <location>
        <begin position="1"/>
        <end position="18"/>
    </location>
</feature>
<feature type="transmembrane region" description="Helical" evidence="7">
    <location>
        <begin position="169"/>
        <end position="192"/>
    </location>
</feature>
<evidence type="ECO:0000256" key="1">
    <source>
        <dbReference type="ARBA" id="ARBA00004141"/>
    </source>
</evidence>
<dbReference type="PROSITE" id="PS50850">
    <property type="entry name" value="MFS"/>
    <property type="match status" value="1"/>
</dbReference>
<evidence type="ECO:0000259" key="8">
    <source>
        <dbReference type="PROSITE" id="PS50850"/>
    </source>
</evidence>
<evidence type="ECO:0000256" key="7">
    <source>
        <dbReference type="SAM" id="Phobius"/>
    </source>
</evidence>
<dbReference type="Proteomes" id="UP000035080">
    <property type="component" value="Chromosome"/>
</dbReference>
<keyword evidence="4 7" id="KW-1133">Transmembrane helix</keyword>
<feature type="transmembrane region" description="Helical" evidence="7">
    <location>
        <begin position="289"/>
        <end position="312"/>
    </location>
</feature>
<dbReference type="PANTHER" id="PTHR23505">
    <property type="entry name" value="SPINSTER"/>
    <property type="match status" value="1"/>
</dbReference>
<reference evidence="9 10" key="1">
    <citation type="journal article" date="2015" name="Genome Announc.">
        <title>Genome Sequences of Two Pandoraea pnomenusa Isolates Recovered 11 Months Apart from a Cystic Fibrosis Patient.</title>
        <authorList>
            <person name="Ee R."/>
            <person name="Ambrose M."/>
            <person name="Lazenby J."/>
            <person name="Williams P."/>
            <person name="Chan K.G."/>
            <person name="Roddam L."/>
        </authorList>
    </citation>
    <scope>NUCLEOTIDE SEQUENCE [LARGE SCALE GENOMIC DNA]</scope>
    <source>
        <strain evidence="9 10">6399</strain>
    </source>
</reference>
<dbReference type="InterPro" id="IPR020846">
    <property type="entry name" value="MFS_dom"/>
</dbReference>
<evidence type="ECO:0000256" key="6">
    <source>
        <dbReference type="SAM" id="MobiDB-lite"/>
    </source>
</evidence>
<feature type="transmembrane region" description="Helical" evidence="7">
    <location>
        <begin position="198"/>
        <end position="218"/>
    </location>
</feature>
<keyword evidence="10" id="KW-1185">Reference proteome</keyword>
<keyword evidence="5 7" id="KW-0472">Membrane</keyword>
<dbReference type="RefSeq" id="WP_039365128.1">
    <property type="nucleotide sequence ID" value="NZ_CP047385.1"/>
</dbReference>
<sequence>MFMSTPDSLTASSGTDHGNTVPADALKPGSTVASKVARASWYALAIMTLINACHFLDRTMISIIVEPVRAEFGLHDSQIGLLTGLAYGATFALAGIPIGLLVDRVNRVRLLAGLVFIWSGMTVLAGFAQSFHHLLLTRMGVGAAEAGGSPTSMSLIGDLFPPNKRSTAVGYFFLATGIGALASFLIGGFVSAHYGWRAAMMVAGVPGVLLALITLLTVRHPVRGANDPTMGGVKRESAGIWDVLRHAFANPAMRNLLLGVCFAAGGVSTIAAWLPSYMMRFHGFSLKEAGFSAAIAGGLFSSLGSLAGGFLSDRLANTAVRRRMDLSAAACLVAVLLAMCGLWSTSEYAALGALCLTMFCIFVVFPAAFGTMLGITAPQMRGTTSATLQIVSNFVGYGVGPFAVGWLSDFYGGSQSLRLAMMTGGGVSLVLAAVTFALSARACGRRFGTRAP</sequence>
<dbReference type="EMBL" id="CP047385">
    <property type="protein sequence ID" value="QHF14877.1"/>
    <property type="molecule type" value="Genomic_DNA"/>
</dbReference>
<feature type="transmembrane region" description="Helical" evidence="7">
    <location>
        <begin position="419"/>
        <end position="440"/>
    </location>
</feature>
<protein>
    <submittedName>
        <fullName evidence="9">MFS transporter</fullName>
    </submittedName>
</protein>
<dbReference type="PANTHER" id="PTHR23505:SF79">
    <property type="entry name" value="PROTEIN SPINSTER"/>
    <property type="match status" value="1"/>
</dbReference>
<feature type="transmembrane region" description="Helical" evidence="7">
    <location>
        <begin position="350"/>
        <end position="375"/>
    </location>
</feature>
<feature type="domain" description="Major facilitator superfamily (MFS) profile" evidence="8">
    <location>
        <begin position="43"/>
        <end position="443"/>
    </location>
</feature>
<dbReference type="CDD" id="cd17328">
    <property type="entry name" value="MFS_spinster_like"/>
    <property type="match status" value="1"/>
</dbReference>
<feature type="region of interest" description="Disordered" evidence="6">
    <location>
        <begin position="1"/>
        <end position="22"/>
    </location>
</feature>
<keyword evidence="2" id="KW-0813">Transport</keyword>
<name>A0ABX6HVH6_9BURK</name>
<gene>
    <name evidence="9" type="ORF">PI93_021115</name>
</gene>
<evidence type="ECO:0000256" key="4">
    <source>
        <dbReference type="ARBA" id="ARBA00022989"/>
    </source>
</evidence>
<feature type="transmembrane region" description="Helical" evidence="7">
    <location>
        <begin position="255"/>
        <end position="277"/>
    </location>
</feature>
<proteinExistence type="predicted"/>
<feature type="transmembrane region" description="Helical" evidence="7">
    <location>
        <begin position="78"/>
        <end position="102"/>
    </location>
</feature>
<dbReference type="InterPro" id="IPR044770">
    <property type="entry name" value="MFS_spinster-like"/>
</dbReference>
<accession>A0ABX6HVH6</accession>
<dbReference type="SUPFAM" id="SSF103473">
    <property type="entry name" value="MFS general substrate transporter"/>
    <property type="match status" value="1"/>
</dbReference>
<evidence type="ECO:0000313" key="9">
    <source>
        <dbReference type="EMBL" id="QHF14877.1"/>
    </source>
</evidence>
<evidence type="ECO:0000256" key="2">
    <source>
        <dbReference type="ARBA" id="ARBA00022448"/>
    </source>
</evidence>
<dbReference type="InterPro" id="IPR011701">
    <property type="entry name" value="MFS"/>
</dbReference>
<dbReference type="Gene3D" id="1.20.1250.20">
    <property type="entry name" value="MFS general substrate transporter like domains"/>
    <property type="match status" value="1"/>
</dbReference>
<evidence type="ECO:0000256" key="3">
    <source>
        <dbReference type="ARBA" id="ARBA00022692"/>
    </source>
</evidence>
<organism evidence="9 10">
    <name type="scientific">Pandoraea fibrosis</name>
    <dbReference type="NCBI Taxonomy" id="1891094"/>
    <lineage>
        <taxon>Bacteria</taxon>
        <taxon>Pseudomonadati</taxon>
        <taxon>Pseudomonadota</taxon>
        <taxon>Betaproteobacteria</taxon>
        <taxon>Burkholderiales</taxon>
        <taxon>Burkholderiaceae</taxon>
        <taxon>Pandoraea</taxon>
    </lineage>
</organism>
<keyword evidence="3 7" id="KW-0812">Transmembrane</keyword>
<feature type="transmembrane region" description="Helical" evidence="7">
    <location>
        <begin position="324"/>
        <end position="344"/>
    </location>
</feature>
<comment type="subcellular location">
    <subcellularLocation>
        <location evidence="1">Membrane</location>
        <topology evidence="1">Multi-pass membrane protein</topology>
    </subcellularLocation>
</comment>